<dbReference type="SMART" id="SM00829">
    <property type="entry name" value="PKS_ER"/>
    <property type="match status" value="1"/>
</dbReference>
<keyword evidence="7" id="KW-1185">Reference proteome</keyword>
<dbReference type="InterPro" id="IPR036291">
    <property type="entry name" value="NAD(P)-bd_dom_sf"/>
</dbReference>
<feature type="transmembrane region" description="Helical" evidence="4">
    <location>
        <begin position="210"/>
        <end position="230"/>
    </location>
</feature>
<dbReference type="InterPro" id="IPR013149">
    <property type="entry name" value="ADH-like_C"/>
</dbReference>
<dbReference type="Gene3D" id="3.40.50.720">
    <property type="entry name" value="NAD(P)-binding Rossmann-like Domain"/>
    <property type="match status" value="1"/>
</dbReference>
<evidence type="ECO:0000313" key="6">
    <source>
        <dbReference type="EMBL" id="GCE38160.1"/>
    </source>
</evidence>
<dbReference type="Pfam" id="PF00107">
    <property type="entry name" value="ADH_zinc_N"/>
    <property type="match status" value="1"/>
</dbReference>
<dbReference type="SUPFAM" id="SSF51735">
    <property type="entry name" value="NAD(P)-binding Rossmann-fold domains"/>
    <property type="match status" value="1"/>
</dbReference>
<dbReference type="Gene3D" id="3.90.180.10">
    <property type="entry name" value="Medium-chain alcohol dehydrogenases, catalytic domain"/>
    <property type="match status" value="1"/>
</dbReference>
<feature type="domain" description="Enoyl reductase (ER)" evidence="5">
    <location>
        <begin position="31"/>
        <end position="374"/>
    </location>
</feature>
<dbReference type="PANTHER" id="PTHR43401:SF5">
    <property type="entry name" value="ALCOHOL DEHYDROGENASE-RELATED"/>
    <property type="match status" value="1"/>
</dbReference>
<evidence type="ECO:0000256" key="1">
    <source>
        <dbReference type="ARBA" id="ARBA00001947"/>
    </source>
</evidence>
<dbReference type="GO" id="GO:0016491">
    <property type="term" value="F:oxidoreductase activity"/>
    <property type="evidence" value="ECO:0007669"/>
    <property type="project" value="UniProtKB-KW"/>
</dbReference>
<evidence type="ECO:0000259" key="5">
    <source>
        <dbReference type="SMART" id="SM00829"/>
    </source>
</evidence>
<keyword evidence="4" id="KW-0812">Transmembrane</keyword>
<name>A0A402C3F8_RHOWR</name>
<keyword evidence="2" id="KW-0560">Oxidoreductase</keyword>
<dbReference type="SUPFAM" id="SSF50129">
    <property type="entry name" value="GroES-like"/>
    <property type="match status" value="1"/>
</dbReference>
<dbReference type="InterPro" id="IPR013154">
    <property type="entry name" value="ADH-like_N"/>
</dbReference>
<feature type="region of interest" description="Disordered" evidence="3">
    <location>
        <begin position="1"/>
        <end position="20"/>
    </location>
</feature>
<dbReference type="EMBL" id="BHYM01000017">
    <property type="protein sequence ID" value="GCE38160.1"/>
    <property type="molecule type" value="Genomic_DNA"/>
</dbReference>
<dbReference type="InterPro" id="IPR011032">
    <property type="entry name" value="GroES-like_sf"/>
</dbReference>
<reference evidence="6 7" key="1">
    <citation type="submission" date="2018-11" db="EMBL/GenBank/DDBJ databases">
        <title>Microbial catabolism of amino acid.</title>
        <authorList>
            <person name="Hibi M."/>
            <person name="Ogawa J."/>
        </authorList>
    </citation>
    <scope>NUCLEOTIDE SEQUENCE [LARGE SCALE GENOMIC DNA]</scope>
    <source>
        <strain evidence="6 7">C31-06</strain>
    </source>
</reference>
<sequence>MTDLRTEPTQAALTPQSPPERMRAARYHQLGGPFQVDVVETPQPRPTDVLVQVKACGLVPNTINSLNPPPMVQPPALPAIYGLDPAGVVVEAGSLVHGVEVGDRVYVNPLRYCGSCRHCRKGNVLACDYASLNGYFGTGPKSAQMLLDYPHGGYAEYLVAPHYSLVRLPDQVSFETAARWGYLGTAYSGLRRAGVDMSTTVLINGMSGTLGLGATLFALALGAPMVLGVGRNAERLHRVKALAPDRIHVHATSSSRSIEDWAREVTRGIGADVVVDALPERSPAAAFSAAAAALARGGTHVNIGGILEDVTMSPPRIMTSNQSYLGSFWFTTAEGQEMADLAASGTVNLDVFEHEIYGLEDLDTAMAALSAGEREGGFSNFVISPDK</sequence>
<evidence type="ECO:0000256" key="2">
    <source>
        <dbReference type="ARBA" id="ARBA00023002"/>
    </source>
</evidence>
<dbReference type="PANTHER" id="PTHR43401">
    <property type="entry name" value="L-THREONINE 3-DEHYDROGENASE"/>
    <property type="match status" value="1"/>
</dbReference>
<dbReference type="Proteomes" id="UP000287519">
    <property type="component" value="Unassembled WGS sequence"/>
</dbReference>
<keyword evidence="4" id="KW-0472">Membrane</keyword>
<organism evidence="6 7">
    <name type="scientific">Rhodococcus wratislaviensis</name>
    <name type="common">Tsukamurella wratislaviensis</name>
    <dbReference type="NCBI Taxonomy" id="44752"/>
    <lineage>
        <taxon>Bacteria</taxon>
        <taxon>Bacillati</taxon>
        <taxon>Actinomycetota</taxon>
        <taxon>Actinomycetes</taxon>
        <taxon>Mycobacteriales</taxon>
        <taxon>Nocardiaceae</taxon>
        <taxon>Rhodococcus</taxon>
    </lineage>
</organism>
<dbReference type="RefSeq" id="WP_225857997.1">
    <property type="nucleotide sequence ID" value="NZ_BHYM01000017.1"/>
</dbReference>
<gene>
    <name evidence="6" type="ORF">Rhow_001199</name>
</gene>
<keyword evidence="4" id="KW-1133">Transmembrane helix</keyword>
<proteinExistence type="predicted"/>
<comment type="cofactor">
    <cofactor evidence="1">
        <name>Zn(2+)</name>
        <dbReference type="ChEBI" id="CHEBI:29105"/>
    </cofactor>
</comment>
<evidence type="ECO:0000313" key="7">
    <source>
        <dbReference type="Proteomes" id="UP000287519"/>
    </source>
</evidence>
<dbReference type="InterPro" id="IPR050129">
    <property type="entry name" value="Zn_alcohol_dh"/>
</dbReference>
<dbReference type="InterPro" id="IPR020843">
    <property type="entry name" value="ER"/>
</dbReference>
<evidence type="ECO:0000256" key="3">
    <source>
        <dbReference type="SAM" id="MobiDB-lite"/>
    </source>
</evidence>
<accession>A0A402C3F8</accession>
<dbReference type="AlphaFoldDB" id="A0A402C3F8"/>
<comment type="caution">
    <text evidence="6">The sequence shown here is derived from an EMBL/GenBank/DDBJ whole genome shotgun (WGS) entry which is preliminary data.</text>
</comment>
<dbReference type="Pfam" id="PF08240">
    <property type="entry name" value="ADH_N"/>
    <property type="match status" value="1"/>
</dbReference>
<protein>
    <submittedName>
        <fullName evidence="6">Alcohol dehydrogenase</fullName>
    </submittedName>
</protein>
<evidence type="ECO:0000256" key="4">
    <source>
        <dbReference type="SAM" id="Phobius"/>
    </source>
</evidence>